<reference evidence="2" key="1">
    <citation type="journal article" date="2013" name="Nat. Biotechnol.">
        <title>Draft genome sequence of chickpea (Cicer arietinum) provides a resource for trait improvement.</title>
        <authorList>
            <person name="Varshney R.K."/>
            <person name="Song C."/>
            <person name="Saxena R.K."/>
            <person name="Azam S."/>
            <person name="Yu S."/>
            <person name="Sharpe A.G."/>
            <person name="Cannon S."/>
            <person name="Baek J."/>
            <person name="Rosen B.D."/>
            <person name="Tar'an B."/>
            <person name="Millan T."/>
            <person name="Zhang X."/>
            <person name="Ramsay L.D."/>
            <person name="Iwata A."/>
            <person name="Wang Y."/>
            <person name="Nelson W."/>
            <person name="Farmer A.D."/>
            <person name="Gaur P.M."/>
            <person name="Soderlund C."/>
            <person name="Penmetsa R.V."/>
            <person name="Xu C."/>
            <person name="Bharti A.K."/>
            <person name="He W."/>
            <person name="Winter P."/>
            <person name="Zhao S."/>
            <person name="Hane J.K."/>
            <person name="Carrasquilla-Garcia N."/>
            <person name="Condie J.A."/>
            <person name="Upadhyaya H.D."/>
            <person name="Luo M.C."/>
            <person name="Thudi M."/>
            <person name="Gowda C.L."/>
            <person name="Singh N.P."/>
            <person name="Lichtenzveig J."/>
            <person name="Gali K.K."/>
            <person name="Rubio J."/>
            <person name="Nadarajan N."/>
            <person name="Dolezel J."/>
            <person name="Bansal K.C."/>
            <person name="Xu X."/>
            <person name="Edwards D."/>
            <person name="Zhang G."/>
            <person name="Kahl G."/>
            <person name="Gil J."/>
            <person name="Singh K.B."/>
            <person name="Datta S.K."/>
            <person name="Jackson S.A."/>
            <person name="Wang J."/>
            <person name="Cook D.R."/>
        </authorList>
    </citation>
    <scope>NUCLEOTIDE SEQUENCE [LARGE SCALE GENOMIC DNA]</scope>
    <source>
        <strain evidence="2">cv. CDC Frontier</strain>
    </source>
</reference>
<proteinExistence type="predicted"/>
<evidence type="ECO:0000313" key="2">
    <source>
        <dbReference type="Proteomes" id="UP000087171"/>
    </source>
</evidence>
<dbReference type="GeneID" id="101499006"/>
<evidence type="ECO:0000313" key="3">
    <source>
        <dbReference type="RefSeq" id="XP_004511415.1"/>
    </source>
</evidence>
<sequence length="322" mass="36252">MWPAIIGGLIIYKLFKFFFYDDDVLDIESSDSTALFAVADRLEKVYGGKVFAGLRIPDADSASPQTIDLVLVTKRELLVMSVKNFSGILTVHGDGSWVCEKPGKHKVERYTDPVEEVRKQASILESYLEQRGVVLPKGYLTCKVILPNPKLCTFPASDFPSEVITHEQLVQLKPGTKSVLSSWVKSAFLCGKKDTQESSDQNLEFVLSTAPIWDRLELKGNRYVLGEFLEFKGKEDDIDSLRKIKRSKVGHMIIQKTSMFGLAPSTLQVLYTLRDYRTEGASSPEWMEVTVRSHTEIIFQVENPSKIKKFKLSSVCSMHLSA</sequence>
<feature type="domain" description="NERD" evidence="1">
    <location>
        <begin position="30"/>
        <end position="147"/>
    </location>
</feature>
<dbReference type="PANTHER" id="PTHR35287:SF1">
    <property type="entry name" value="SI:ZFOS-911D5.4"/>
    <property type="match status" value="1"/>
</dbReference>
<dbReference type="KEGG" id="cam:101499006"/>
<dbReference type="eggNOG" id="ENOG502QQW6">
    <property type="taxonomic scope" value="Eukaryota"/>
</dbReference>
<evidence type="ECO:0000259" key="1">
    <source>
        <dbReference type="PROSITE" id="PS50965"/>
    </source>
</evidence>
<reference evidence="3" key="2">
    <citation type="submission" date="2025-08" db="UniProtKB">
        <authorList>
            <consortium name="RefSeq"/>
        </authorList>
    </citation>
    <scope>IDENTIFICATION</scope>
    <source>
        <tissue evidence="3">Etiolated seedlings</tissue>
    </source>
</reference>
<dbReference type="Pfam" id="PF08378">
    <property type="entry name" value="NERD"/>
    <property type="match status" value="1"/>
</dbReference>
<dbReference type="RefSeq" id="XP_004511415.1">
    <property type="nucleotide sequence ID" value="XM_004511358.3"/>
</dbReference>
<dbReference type="Proteomes" id="UP000087171">
    <property type="component" value="Chromosome Ca8"/>
</dbReference>
<name>A0A1S2YX97_CICAR</name>
<dbReference type="AlphaFoldDB" id="A0A1S2YX97"/>
<dbReference type="InterPro" id="IPR011528">
    <property type="entry name" value="NERD"/>
</dbReference>
<dbReference type="PaxDb" id="3827-XP_004511415.1"/>
<protein>
    <submittedName>
        <fullName evidence="3">Uncharacterized protein LOC101499006</fullName>
    </submittedName>
</protein>
<dbReference type="STRING" id="3827.A0A1S2YX97"/>
<gene>
    <name evidence="3" type="primary">LOC101499006</name>
</gene>
<keyword evidence="2" id="KW-1185">Reference proteome</keyword>
<dbReference type="PROSITE" id="PS50965">
    <property type="entry name" value="NERD"/>
    <property type="match status" value="1"/>
</dbReference>
<accession>A0A1S2YX97</accession>
<dbReference type="PANTHER" id="PTHR35287">
    <property type="entry name" value="SI:ZFOS-911D5.4"/>
    <property type="match status" value="1"/>
</dbReference>
<organism evidence="2 3">
    <name type="scientific">Cicer arietinum</name>
    <name type="common">Chickpea</name>
    <name type="synonym">Garbanzo</name>
    <dbReference type="NCBI Taxonomy" id="3827"/>
    <lineage>
        <taxon>Eukaryota</taxon>
        <taxon>Viridiplantae</taxon>
        <taxon>Streptophyta</taxon>
        <taxon>Embryophyta</taxon>
        <taxon>Tracheophyta</taxon>
        <taxon>Spermatophyta</taxon>
        <taxon>Magnoliopsida</taxon>
        <taxon>eudicotyledons</taxon>
        <taxon>Gunneridae</taxon>
        <taxon>Pentapetalae</taxon>
        <taxon>rosids</taxon>
        <taxon>fabids</taxon>
        <taxon>Fabales</taxon>
        <taxon>Fabaceae</taxon>
        <taxon>Papilionoideae</taxon>
        <taxon>50 kb inversion clade</taxon>
        <taxon>NPAAA clade</taxon>
        <taxon>Hologalegina</taxon>
        <taxon>IRL clade</taxon>
        <taxon>Cicereae</taxon>
        <taxon>Cicer</taxon>
    </lineage>
</organism>
<dbReference type="OrthoDB" id="1874403at2759"/>